<sequence>MIKRTLFINGVETRAVVDPQSKLSEFLRTQMHLTGTKVGCNKGECGACSVILNGKVVRACITRMKNVKEDAEIITIEGVGSRENLHPLQLAWMVHGAAQCGFCTPGFIVSAVALLEENINPTREGVRDWFQKHRNLCRCTGYIPIVDAVMDAARLMRGEIKTEDIWYKLPQGAQMMGTAYIRPSALAKVTGTWDFGADLGLQLPKGTLHAKLVQAEVSHANILSIDTSEAEKMPGVYRVLTYKDVPGTNRINGLAFPQNKGDGKERPILCDKKIFQYGDPLAIVLSTDPSIAEEACKKVKVELEVLPAYMSALEAMAEDAIEIHPGTPNVYFDCGVIKGEETAPIFDKAKYTVEDDFYVGRQPHMPLENDTGFSYMDEDGKLIVHSKSIALHFHHLMTAEGIGVDPDKYVIVENNAGGTFGYKFSPTMEGLLGVATLVTKQPVYLEFTQDQHFAYTGKRSPFFMNVKFAADEDGKLLAMEGDFSVDHGPYCEFGDLLTIRGTQFMGAGYNIPHIRNHGRTVATNHEWGSAFRGYGSPQSLFSTEVLIDELAEKMGVDPFDLRYKNVYRPGDTTPQGCEPEVFCLVDAMDKLKPYYVEAKAKAAEKNKEGGEFKYGAGVSLLIYGAGLGGVDTSEAWAEITPKGVSVGNSWEDHGQGADMGTLYHAYDALMPLGITPEQIRLVMNDMEKTPNSGPSGGSRSTVTTGNATRVACENLVNALRKPDGTYMTYDEVVAAGLPTKYEGKWATPGTDQDVVTGQGDPFANYMYGVLLAEVKVNTTTGKATVDQLTIVSDIGKIGNVLLVEGQIYGGLAQGIGLALTEDYEDIHFHTSFTKAGMPQIKDVPDNIKIIHQETERPDGARGASGVGEMPLSAPHAAIVNAIYDACGVRITKLPALPEKILAGLKA</sequence>
<dbReference type="Gene3D" id="3.90.1170.50">
    <property type="entry name" value="Aldehyde oxidase/xanthine dehydrogenase, a/b hammerhead"/>
    <property type="match status" value="1"/>
</dbReference>
<dbReference type="InterPro" id="IPR037165">
    <property type="entry name" value="AldOxase/xan_DH_Mopterin-bd_sf"/>
</dbReference>
<dbReference type="SUPFAM" id="SSF47741">
    <property type="entry name" value="CO dehydrogenase ISP C-domain like"/>
    <property type="match status" value="1"/>
</dbReference>
<dbReference type="Pfam" id="PF00111">
    <property type="entry name" value="Fer2"/>
    <property type="match status" value="1"/>
</dbReference>
<dbReference type="InterPro" id="IPR012675">
    <property type="entry name" value="Beta-grasp_dom_sf"/>
</dbReference>
<dbReference type="InterPro" id="IPR002888">
    <property type="entry name" value="2Fe-2S-bd"/>
</dbReference>
<name>A0A366IBH6_9FIRM</name>
<evidence type="ECO:0000313" key="7">
    <source>
        <dbReference type="Proteomes" id="UP000253490"/>
    </source>
</evidence>
<dbReference type="Proteomes" id="UP000253490">
    <property type="component" value="Unassembled WGS sequence"/>
</dbReference>
<dbReference type="InterPro" id="IPR054705">
    <property type="entry name" value="Mop"/>
</dbReference>
<evidence type="ECO:0000256" key="2">
    <source>
        <dbReference type="ARBA" id="ARBA00022723"/>
    </source>
</evidence>
<dbReference type="AlphaFoldDB" id="A0A366IBH6"/>
<dbReference type="Gene3D" id="1.10.150.120">
    <property type="entry name" value="[2Fe-2S]-binding domain"/>
    <property type="match status" value="1"/>
</dbReference>
<reference evidence="6 7" key="1">
    <citation type="submission" date="2018-06" db="EMBL/GenBank/DDBJ databases">
        <title>Genomic Encyclopedia of Type Strains, Phase IV (KMG-IV): sequencing the most valuable type-strain genomes for metagenomic binning, comparative biology and taxonomic classification.</title>
        <authorList>
            <person name="Goeker M."/>
        </authorList>
    </citation>
    <scope>NUCLEOTIDE SEQUENCE [LARGE SCALE GENOMIC DNA]</scope>
    <source>
        <strain evidence="6 7">DSM 22112</strain>
    </source>
</reference>
<dbReference type="PROSITE" id="PS00197">
    <property type="entry name" value="2FE2S_FER_1"/>
    <property type="match status" value="1"/>
</dbReference>
<protein>
    <submittedName>
        <fullName evidence="6">Aldehyde oxidoreductase</fullName>
    </submittedName>
</protein>
<dbReference type="PANTHER" id="PTHR11908">
    <property type="entry name" value="XANTHINE DEHYDROGENASE"/>
    <property type="match status" value="1"/>
</dbReference>
<dbReference type="RefSeq" id="WP_113920345.1">
    <property type="nucleotide sequence ID" value="NZ_QNRX01000006.1"/>
</dbReference>
<dbReference type="InterPro" id="IPR006058">
    <property type="entry name" value="2Fe2S_fd_BS"/>
</dbReference>
<dbReference type="SUPFAM" id="SSF54292">
    <property type="entry name" value="2Fe-2S ferredoxin-like"/>
    <property type="match status" value="1"/>
</dbReference>
<dbReference type="SUPFAM" id="SSF56003">
    <property type="entry name" value="Molybdenum cofactor-binding domain"/>
    <property type="match status" value="1"/>
</dbReference>
<dbReference type="GO" id="GO:0016491">
    <property type="term" value="F:oxidoreductase activity"/>
    <property type="evidence" value="ECO:0007669"/>
    <property type="project" value="UniProtKB-KW"/>
</dbReference>
<dbReference type="SUPFAM" id="SSF54665">
    <property type="entry name" value="CO dehydrogenase molybdoprotein N-domain-like"/>
    <property type="match status" value="1"/>
</dbReference>
<accession>A0A366IBH6</accession>
<dbReference type="EMBL" id="QNRX01000006">
    <property type="protein sequence ID" value="RBP66018.1"/>
    <property type="molecule type" value="Genomic_DNA"/>
</dbReference>
<dbReference type="PANTHER" id="PTHR11908:SF157">
    <property type="entry name" value="XANTHINE DEHYDROGENASE SUBUNIT D-RELATED"/>
    <property type="match status" value="1"/>
</dbReference>
<dbReference type="InterPro" id="IPR001041">
    <property type="entry name" value="2Fe-2S_ferredoxin-type"/>
</dbReference>
<dbReference type="InterPro" id="IPR000674">
    <property type="entry name" value="Ald_Oxase/Xan_DH_a/b"/>
</dbReference>
<dbReference type="InterPro" id="IPR016208">
    <property type="entry name" value="Ald_Oxase/xanthine_DH-like"/>
</dbReference>
<evidence type="ECO:0000256" key="1">
    <source>
        <dbReference type="ARBA" id="ARBA00006849"/>
    </source>
</evidence>
<dbReference type="InterPro" id="IPR008274">
    <property type="entry name" value="AldOxase/xan_DH_MoCoBD1"/>
</dbReference>
<dbReference type="OrthoDB" id="9759099at2"/>
<keyword evidence="2" id="KW-0479">Metal-binding</keyword>
<evidence type="ECO:0000256" key="4">
    <source>
        <dbReference type="ARBA" id="ARBA00023004"/>
    </source>
</evidence>
<dbReference type="InterPro" id="IPR036010">
    <property type="entry name" value="2Fe-2S_ferredoxin-like_sf"/>
</dbReference>
<dbReference type="CDD" id="cd00207">
    <property type="entry name" value="fer2"/>
    <property type="match status" value="1"/>
</dbReference>
<comment type="caution">
    <text evidence="6">The sequence shown here is derived from an EMBL/GenBank/DDBJ whole genome shotgun (WGS) entry which is preliminary data.</text>
</comment>
<dbReference type="Gene3D" id="3.10.20.30">
    <property type="match status" value="1"/>
</dbReference>
<dbReference type="GO" id="GO:0005506">
    <property type="term" value="F:iron ion binding"/>
    <property type="evidence" value="ECO:0007669"/>
    <property type="project" value="InterPro"/>
</dbReference>
<evidence type="ECO:0000259" key="5">
    <source>
        <dbReference type="PROSITE" id="PS51085"/>
    </source>
</evidence>
<feature type="domain" description="2Fe-2S ferredoxin-type" evidence="5">
    <location>
        <begin position="2"/>
        <end position="79"/>
    </location>
</feature>
<keyword evidence="7" id="KW-1185">Reference proteome</keyword>
<proteinExistence type="inferred from homology"/>
<organism evidence="6 7">
    <name type="scientific">Alkalibaculum bacchi</name>
    <dbReference type="NCBI Taxonomy" id="645887"/>
    <lineage>
        <taxon>Bacteria</taxon>
        <taxon>Bacillati</taxon>
        <taxon>Bacillota</taxon>
        <taxon>Clostridia</taxon>
        <taxon>Eubacteriales</taxon>
        <taxon>Eubacteriaceae</taxon>
        <taxon>Alkalibaculum</taxon>
    </lineage>
</organism>
<dbReference type="InterPro" id="IPR036856">
    <property type="entry name" value="Ald_Oxase/Xan_DH_a/b_sf"/>
</dbReference>
<dbReference type="Gene3D" id="3.30.365.10">
    <property type="entry name" value="Aldehyde oxidase/xanthine dehydrogenase, molybdopterin binding domain"/>
    <property type="match status" value="4"/>
</dbReference>
<comment type="similarity">
    <text evidence="1">Belongs to the xanthine dehydrogenase family.</text>
</comment>
<dbReference type="PROSITE" id="PS51085">
    <property type="entry name" value="2FE2S_FER_2"/>
    <property type="match status" value="1"/>
</dbReference>
<dbReference type="Pfam" id="PF01315">
    <property type="entry name" value="Ald_Xan_dh_C"/>
    <property type="match status" value="1"/>
</dbReference>
<dbReference type="InterPro" id="IPR036884">
    <property type="entry name" value="2Fe-2S-bd_dom_sf"/>
</dbReference>
<evidence type="ECO:0000256" key="3">
    <source>
        <dbReference type="ARBA" id="ARBA00023002"/>
    </source>
</evidence>
<evidence type="ECO:0000313" key="6">
    <source>
        <dbReference type="EMBL" id="RBP66018.1"/>
    </source>
</evidence>
<dbReference type="SMART" id="SM01008">
    <property type="entry name" value="Ald_Xan_dh_C"/>
    <property type="match status" value="1"/>
</dbReference>
<dbReference type="NCBIfam" id="NF045668">
    <property type="entry name" value="pterin_aldehy"/>
    <property type="match status" value="1"/>
</dbReference>
<keyword evidence="3" id="KW-0560">Oxidoreductase</keyword>
<dbReference type="InterPro" id="IPR046867">
    <property type="entry name" value="AldOxase/xan_DH_MoCoBD2"/>
</dbReference>
<dbReference type="Pfam" id="PF02738">
    <property type="entry name" value="MoCoBD_1"/>
    <property type="match status" value="1"/>
</dbReference>
<dbReference type="Pfam" id="PF01799">
    <property type="entry name" value="Fer2_2"/>
    <property type="match status" value="1"/>
</dbReference>
<dbReference type="GO" id="GO:0051537">
    <property type="term" value="F:2 iron, 2 sulfur cluster binding"/>
    <property type="evidence" value="ECO:0007669"/>
    <property type="project" value="InterPro"/>
</dbReference>
<keyword evidence="4" id="KW-0408">Iron</keyword>
<gene>
    <name evidence="6" type="ORF">DES36_106130</name>
</gene>
<dbReference type="Pfam" id="PF20256">
    <property type="entry name" value="MoCoBD_2"/>
    <property type="match status" value="1"/>
</dbReference>